<organism evidence="1 2">
    <name type="scientific">Durio zibethinus</name>
    <name type="common">Durian</name>
    <dbReference type="NCBI Taxonomy" id="66656"/>
    <lineage>
        <taxon>Eukaryota</taxon>
        <taxon>Viridiplantae</taxon>
        <taxon>Streptophyta</taxon>
        <taxon>Embryophyta</taxon>
        <taxon>Tracheophyta</taxon>
        <taxon>Spermatophyta</taxon>
        <taxon>Magnoliopsida</taxon>
        <taxon>eudicotyledons</taxon>
        <taxon>Gunneridae</taxon>
        <taxon>Pentapetalae</taxon>
        <taxon>rosids</taxon>
        <taxon>malvids</taxon>
        <taxon>Malvales</taxon>
        <taxon>Malvaceae</taxon>
        <taxon>Helicteroideae</taxon>
        <taxon>Durio</taxon>
    </lineage>
</organism>
<proteinExistence type="predicted"/>
<dbReference type="GeneID" id="111287314"/>
<name>A0A6P5Y0J6_DURZI</name>
<sequence>MDGIMYHKLKHLFSPSLVQSLVMLETLKIERCDELEHIATELEIDNNVEPDSGLLHHPPLPKLTSLEIDGHIRFLQKLKDLTIADCKRLKVVFEMDGLLEKEEISQTPLLSNLTSLMLFC</sequence>
<protein>
    <submittedName>
        <fullName evidence="2">Uncharacterized protein LOC111287314</fullName>
    </submittedName>
</protein>
<dbReference type="SUPFAM" id="SSF52047">
    <property type="entry name" value="RNI-like"/>
    <property type="match status" value="1"/>
</dbReference>
<evidence type="ECO:0000313" key="1">
    <source>
        <dbReference type="Proteomes" id="UP000515121"/>
    </source>
</evidence>
<dbReference type="Gene3D" id="3.80.10.10">
    <property type="entry name" value="Ribonuclease Inhibitor"/>
    <property type="match status" value="1"/>
</dbReference>
<reference evidence="2" key="1">
    <citation type="submission" date="2025-08" db="UniProtKB">
        <authorList>
            <consortium name="RefSeq"/>
        </authorList>
    </citation>
    <scope>IDENTIFICATION</scope>
    <source>
        <tissue evidence="2">Fruit stalk</tissue>
    </source>
</reference>
<gene>
    <name evidence="2" type="primary">LOC111287314</name>
</gene>
<dbReference type="RefSeq" id="XP_022733521.1">
    <property type="nucleotide sequence ID" value="XM_022877786.1"/>
</dbReference>
<dbReference type="InterPro" id="IPR032675">
    <property type="entry name" value="LRR_dom_sf"/>
</dbReference>
<accession>A0A6P5Y0J6</accession>
<dbReference type="KEGG" id="dzi:111287314"/>
<evidence type="ECO:0000313" key="2">
    <source>
        <dbReference type="RefSeq" id="XP_022733521.1"/>
    </source>
</evidence>
<keyword evidence="1" id="KW-1185">Reference proteome</keyword>
<dbReference type="Proteomes" id="UP000515121">
    <property type="component" value="Unplaced"/>
</dbReference>
<dbReference type="AlphaFoldDB" id="A0A6P5Y0J6"/>